<evidence type="ECO:0000313" key="7">
    <source>
        <dbReference type="EMBL" id="KAJ9641318.1"/>
    </source>
</evidence>
<dbReference type="InterPro" id="IPR011701">
    <property type="entry name" value="MFS"/>
</dbReference>
<proteinExistence type="predicted"/>
<comment type="subcellular location">
    <subcellularLocation>
        <location evidence="1">Membrane</location>
        <topology evidence="1">Multi-pass membrane protein</topology>
    </subcellularLocation>
</comment>
<evidence type="ECO:0000256" key="3">
    <source>
        <dbReference type="ARBA" id="ARBA00022692"/>
    </source>
</evidence>
<dbReference type="EMBL" id="JAPDRN010000012">
    <property type="protein sequence ID" value="KAJ9641318.1"/>
    <property type="molecule type" value="Genomic_DNA"/>
</dbReference>
<feature type="transmembrane region" description="Helical" evidence="6">
    <location>
        <begin position="188"/>
        <end position="209"/>
    </location>
</feature>
<keyword evidence="3 6" id="KW-0812">Transmembrane</keyword>
<evidence type="ECO:0000256" key="6">
    <source>
        <dbReference type="SAM" id="Phobius"/>
    </source>
</evidence>
<dbReference type="GO" id="GO:0016020">
    <property type="term" value="C:membrane"/>
    <property type="evidence" value="ECO:0007669"/>
    <property type="project" value="UniProtKB-SubCell"/>
</dbReference>
<dbReference type="GO" id="GO:0022857">
    <property type="term" value="F:transmembrane transporter activity"/>
    <property type="evidence" value="ECO:0007669"/>
    <property type="project" value="InterPro"/>
</dbReference>
<feature type="transmembrane region" description="Helical" evidence="6">
    <location>
        <begin position="95"/>
        <end position="116"/>
    </location>
</feature>
<dbReference type="Proteomes" id="UP001172681">
    <property type="component" value="Unassembled WGS sequence"/>
</dbReference>
<keyword evidence="5 6" id="KW-0472">Membrane</keyword>
<protein>
    <recommendedName>
        <fullName evidence="9">Major facilitator superfamily (MFS) profile domain-containing protein</fullName>
    </recommendedName>
</protein>
<keyword evidence="4 6" id="KW-1133">Transmembrane helix</keyword>
<dbReference type="Gene3D" id="1.20.1250.20">
    <property type="entry name" value="MFS general substrate transporter like domains"/>
    <property type="match status" value="1"/>
</dbReference>
<feature type="transmembrane region" description="Helical" evidence="6">
    <location>
        <begin position="381"/>
        <end position="400"/>
    </location>
</feature>
<comment type="caution">
    <text evidence="7">The sequence shown here is derived from an EMBL/GenBank/DDBJ whole genome shotgun (WGS) entry which is preliminary data.</text>
</comment>
<feature type="transmembrane region" description="Helical" evidence="6">
    <location>
        <begin position="348"/>
        <end position="369"/>
    </location>
</feature>
<dbReference type="AlphaFoldDB" id="A0AA38YAE5"/>
<name>A0AA38YAE5_9EURO</name>
<feature type="transmembrane region" description="Helical" evidence="6">
    <location>
        <begin position="221"/>
        <end position="250"/>
    </location>
</feature>
<evidence type="ECO:0000256" key="4">
    <source>
        <dbReference type="ARBA" id="ARBA00022989"/>
    </source>
</evidence>
<keyword evidence="2" id="KW-0813">Transport</keyword>
<feature type="transmembrane region" description="Helical" evidence="6">
    <location>
        <begin position="314"/>
        <end position="336"/>
    </location>
</feature>
<evidence type="ECO:0000256" key="1">
    <source>
        <dbReference type="ARBA" id="ARBA00004141"/>
    </source>
</evidence>
<evidence type="ECO:0000313" key="8">
    <source>
        <dbReference type="Proteomes" id="UP001172681"/>
    </source>
</evidence>
<keyword evidence="8" id="KW-1185">Reference proteome</keyword>
<dbReference type="PANTHER" id="PTHR43791:SF36">
    <property type="entry name" value="TRANSPORTER, PUTATIVE (AFU_ORTHOLOGUE AFUA_6G08340)-RELATED"/>
    <property type="match status" value="1"/>
</dbReference>
<accession>A0AA38YAE5</accession>
<dbReference type="Pfam" id="PF07690">
    <property type="entry name" value="MFS_1"/>
    <property type="match status" value="1"/>
</dbReference>
<feature type="transmembrane region" description="Helical" evidence="6">
    <location>
        <begin position="156"/>
        <end position="176"/>
    </location>
</feature>
<dbReference type="PANTHER" id="PTHR43791">
    <property type="entry name" value="PERMEASE-RELATED"/>
    <property type="match status" value="1"/>
</dbReference>
<sequence length="438" mass="47716">MSIPPKVKETSAQLEQLEIFSGVAAEDVLIKPKNHAFHAEQPKTPEELKAERRFVRKIDLWILPLLSVMYFLASLDRGDVGFAASVGLTEELHISSHQLSTIVSLFSVGYIVFQLPGDIFLRVVTPPVQLGIALCVWGTFTASCAAANSYSALAGLRFGVGMGEAFLQAGVIYLSLWYKRNELATRGAWFFSTSALAGAFNGLVGYGIFKNLNGAHGLPAWKWIFLIEAAIFCYVQINFACLSIFLPVIIKSFGYSTLDTQLFAVAVFGTGAISTVSFGYLSDWLEQRAICLLACLSFDGAGWILLLASSVQGVRLAGCFLISIGSFPGIILLSAWTTSNITGFTRRAGLFAIQGMVGQCFVVVAAQIYSDKPLYRRGNAFALGSAVVDFGFVAGLRFYLMSQNKKKVEARNDSQSVQVESLDPEGLGDRHPDFTYYL</sequence>
<reference evidence="7" key="1">
    <citation type="submission" date="2022-10" db="EMBL/GenBank/DDBJ databases">
        <title>Culturing micro-colonial fungi from biological soil crusts in the Mojave desert and describing Neophaeococcomyces mojavensis, and introducing the new genera and species Taxawa tesnikishii.</title>
        <authorList>
            <person name="Kurbessoian T."/>
            <person name="Stajich J.E."/>
        </authorList>
    </citation>
    <scope>NUCLEOTIDE SEQUENCE</scope>
    <source>
        <strain evidence="7">TK_35</strain>
    </source>
</reference>
<feature type="transmembrane region" description="Helical" evidence="6">
    <location>
        <begin position="262"/>
        <end position="281"/>
    </location>
</feature>
<gene>
    <name evidence="7" type="ORF">H2204_002996</name>
</gene>
<evidence type="ECO:0008006" key="9">
    <source>
        <dbReference type="Google" id="ProtNLM"/>
    </source>
</evidence>
<evidence type="ECO:0000256" key="2">
    <source>
        <dbReference type="ARBA" id="ARBA00022448"/>
    </source>
</evidence>
<feature type="transmembrane region" description="Helical" evidence="6">
    <location>
        <begin position="128"/>
        <end position="150"/>
    </location>
</feature>
<dbReference type="SUPFAM" id="SSF103473">
    <property type="entry name" value="MFS general substrate transporter"/>
    <property type="match status" value="1"/>
</dbReference>
<organism evidence="7 8">
    <name type="scientific">Knufia peltigerae</name>
    <dbReference type="NCBI Taxonomy" id="1002370"/>
    <lineage>
        <taxon>Eukaryota</taxon>
        <taxon>Fungi</taxon>
        <taxon>Dikarya</taxon>
        <taxon>Ascomycota</taxon>
        <taxon>Pezizomycotina</taxon>
        <taxon>Eurotiomycetes</taxon>
        <taxon>Chaetothyriomycetidae</taxon>
        <taxon>Chaetothyriales</taxon>
        <taxon>Trichomeriaceae</taxon>
        <taxon>Knufia</taxon>
    </lineage>
</organism>
<dbReference type="InterPro" id="IPR036259">
    <property type="entry name" value="MFS_trans_sf"/>
</dbReference>
<feature type="transmembrane region" description="Helical" evidence="6">
    <location>
        <begin position="58"/>
        <end position="75"/>
    </location>
</feature>
<evidence type="ECO:0000256" key="5">
    <source>
        <dbReference type="ARBA" id="ARBA00023136"/>
    </source>
</evidence>